<dbReference type="GO" id="GO:0030430">
    <property type="term" value="C:host cell cytoplasm"/>
    <property type="evidence" value="ECO:0007669"/>
    <property type="project" value="UniProtKB-SubCell"/>
</dbReference>
<evidence type="ECO:0000256" key="6">
    <source>
        <dbReference type="ARBA" id="ARBA00022525"/>
    </source>
</evidence>
<dbReference type="EMBL" id="UGXC01000002">
    <property type="protein sequence ID" value="SUG28624.1"/>
    <property type="molecule type" value="Genomic_DNA"/>
</dbReference>
<dbReference type="InterPro" id="IPR032675">
    <property type="entry name" value="LRR_dom_sf"/>
</dbReference>
<keyword evidence="10 14" id="KW-0833">Ubl conjugation pathway</keyword>
<evidence type="ECO:0000256" key="1">
    <source>
        <dbReference type="ARBA" id="ARBA00000900"/>
    </source>
</evidence>
<comment type="catalytic activity">
    <reaction evidence="1">
        <text>S-ubiquitinyl-[E2 ubiquitin-conjugating enzyme]-L-cysteine + [acceptor protein]-L-lysine = [E2 ubiquitin-conjugating enzyme]-L-cysteine + N(6)-ubiquitinyl-[acceptor protein]-L-lysine.</text>
        <dbReference type="EC" id="2.3.2.27"/>
    </reaction>
</comment>
<keyword evidence="11 14" id="KW-0832">Ubl conjugation</keyword>
<sequence length="816" mass="93392">MKALEFIKKVLQKLNNLSTIMTKMTFYLKRRISVSVIFRLLKVTWEQVEKMFNITNTQSTVRNQSISHGASKEAPPEEDIWNKTSVFFSSEHQVEAKNCISYLCHPPETVSPEEIKSKFEWLKGLAYPAYADNIQCGREGTNQYCILNENSQEILSIIFNSDSYTVECGGETVTYTRETAGEKASSASGPGSKDAVNYDVIWSEWVKSAPTEEAPNREKAVQRMRDCLKKNETRLCLDRLKLTTIPHSIPEQIITLILDKNNLLSLPEKLHANIKEISVRENNLTRLPETLPDTIEIMDLDRNNIIELPERLPSALQTLIVSCNALTALPDTLPDGLQTLDVYRNNLTALPEHLPSSIVELFVFNNSLTFLPATLPMNLEILVADDNALTCLPESLPPALKNLSVKNNRITVLPETLPPTLQELYIDHNLLINLPENLPAALQYLEASYNQLARLPESLPSFLSEGPQPARILIEHNPISERTIQNMQMLMSSEGYRGPRVFFAMGEFSNVRVTRPLHEAVQGWLTCLKEEDVNQWRAFETEVNAAAFSIFLDRLSDTQNTRHPDFKEQVSAWLMRLAEDSTLRERAFTIAMDATISCEDRVTLAYHQMQEATLVYDAERGAFDSKFTELIMAGREIFRLEKIESLAREKVKRLFFIDEIEVFLGFQNQLRESLSLTTMTQDMRFYNVSGITESDLDEAEVRIKVAENSQFNQWLSCWEPWHKVLERIAPDDWQEMMNKRVEYIESNEYQSRVNAKLSALKIAGDSDPERAIEIRADAERAIGRQVMEEINQSLFTELTEKVLTKQRINSLMTPYW</sequence>
<dbReference type="FunFam" id="1.20.58.360:FF:000001">
    <property type="entry name" value="Probable E3 ubiquitin-protein ligase ipaH7.8"/>
    <property type="match status" value="1"/>
</dbReference>
<evidence type="ECO:0000256" key="7">
    <source>
        <dbReference type="ARBA" id="ARBA00022614"/>
    </source>
</evidence>
<feature type="domain" description="NEL" evidence="15">
    <location>
        <begin position="516"/>
        <end position="810"/>
    </location>
</feature>
<dbReference type="Pfam" id="PF14496">
    <property type="entry name" value="NEL"/>
    <property type="match status" value="1"/>
</dbReference>
<evidence type="ECO:0000256" key="3">
    <source>
        <dbReference type="ARBA" id="ARBA00004613"/>
    </source>
</evidence>
<evidence type="ECO:0000256" key="14">
    <source>
        <dbReference type="PROSITE-ProRule" id="PRU01398"/>
    </source>
</evidence>
<dbReference type="NCBIfam" id="NF011897">
    <property type="entry name" value="PRK15370.1"/>
    <property type="match status" value="1"/>
</dbReference>
<accession>A0A379SK41</accession>
<evidence type="ECO:0000256" key="8">
    <source>
        <dbReference type="ARBA" id="ARBA00022679"/>
    </source>
</evidence>
<dbReference type="Gene3D" id="1.20.58.90">
    <property type="match status" value="1"/>
</dbReference>
<reference evidence="16 17" key="1">
    <citation type="submission" date="2018-06" db="EMBL/GenBank/DDBJ databases">
        <authorList>
            <consortium name="Pathogen Informatics"/>
            <person name="Doyle S."/>
        </authorList>
    </citation>
    <scope>NUCLEOTIDE SEQUENCE [LARGE SCALE GENOMIC DNA]</scope>
    <source>
        <strain evidence="16 17">NCTC7303</strain>
    </source>
</reference>
<dbReference type="PROSITE" id="PS52053">
    <property type="entry name" value="NEL"/>
    <property type="match status" value="1"/>
</dbReference>
<keyword evidence="13 14" id="KW-1035">Host cytoplasm</keyword>
<comment type="similarity">
    <text evidence="4 14">Belongs to the LRR-containing bacterial E3 ligase family.</text>
</comment>
<dbReference type="Gene3D" id="1.20.58.360">
    <property type="entry name" value="Shigella T3SS effector IpaH defines"/>
    <property type="match status" value="1"/>
</dbReference>
<evidence type="ECO:0000256" key="12">
    <source>
        <dbReference type="ARBA" id="ARBA00023026"/>
    </source>
</evidence>
<proteinExistence type="inferred from homology"/>
<evidence type="ECO:0000256" key="13">
    <source>
        <dbReference type="ARBA" id="ARBA00023200"/>
    </source>
</evidence>
<evidence type="ECO:0000256" key="9">
    <source>
        <dbReference type="ARBA" id="ARBA00022737"/>
    </source>
</evidence>
<name>A0A379SK41_SALER</name>
<keyword evidence="7" id="KW-0433">Leucine-rich repeat</keyword>
<evidence type="ECO:0000256" key="5">
    <source>
        <dbReference type="ARBA" id="ARBA00012483"/>
    </source>
</evidence>
<dbReference type="InterPro" id="IPR029487">
    <property type="entry name" value="NEL_dom"/>
</dbReference>
<keyword evidence="12" id="KW-0843">Virulence</keyword>
<dbReference type="InterPro" id="IPR051071">
    <property type="entry name" value="LRR-bact_E3_ubiq_ligases"/>
</dbReference>
<keyword evidence="8 14" id="KW-0808">Transferase</keyword>
<dbReference type="EC" id="2.3.2.27" evidence="5"/>
<dbReference type="SUPFAM" id="SSF52058">
    <property type="entry name" value="L domain-like"/>
    <property type="match status" value="1"/>
</dbReference>
<dbReference type="Gene3D" id="1.20.1270.130">
    <property type="entry name" value="Shigella T3SS effector IpaH domain"/>
    <property type="match status" value="1"/>
</dbReference>
<dbReference type="GO" id="GO:0016567">
    <property type="term" value="P:protein ubiquitination"/>
    <property type="evidence" value="ECO:0007669"/>
    <property type="project" value="InterPro"/>
</dbReference>
<gene>
    <name evidence="16" type="primary">slrP</name>
    <name evidence="16" type="ORF">NCTC7303_00765</name>
</gene>
<organism evidence="16 17">
    <name type="scientific">Salmonella enterica subsp. arizonae</name>
    <dbReference type="NCBI Taxonomy" id="59203"/>
    <lineage>
        <taxon>Bacteria</taxon>
        <taxon>Pseudomonadati</taxon>
        <taxon>Pseudomonadota</taxon>
        <taxon>Gammaproteobacteria</taxon>
        <taxon>Enterobacterales</taxon>
        <taxon>Enterobacteriaceae</taxon>
        <taxon>Salmonella</taxon>
    </lineage>
</organism>
<evidence type="ECO:0000256" key="2">
    <source>
        <dbReference type="ARBA" id="ARBA00004192"/>
    </source>
</evidence>
<comment type="subcellular location">
    <subcellularLocation>
        <location evidence="2">Host cytoplasm</location>
    </subcellularLocation>
    <subcellularLocation>
        <location evidence="3">Secreted</location>
    </subcellularLocation>
</comment>
<dbReference type="Proteomes" id="UP000255443">
    <property type="component" value="Unassembled WGS sequence"/>
</dbReference>
<dbReference type="Pfam" id="PF12468">
    <property type="entry name" value="LRR_TTSS"/>
    <property type="match status" value="1"/>
</dbReference>
<evidence type="ECO:0000256" key="11">
    <source>
        <dbReference type="ARBA" id="ARBA00022843"/>
    </source>
</evidence>
<dbReference type="InterPro" id="IPR032674">
    <property type="entry name" value="LRR_E3_ligase_N"/>
</dbReference>
<evidence type="ECO:0000256" key="10">
    <source>
        <dbReference type="ARBA" id="ARBA00022786"/>
    </source>
</evidence>
<evidence type="ECO:0000256" key="4">
    <source>
        <dbReference type="ARBA" id="ARBA00009868"/>
    </source>
</evidence>
<evidence type="ECO:0000259" key="15">
    <source>
        <dbReference type="PROSITE" id="PS52053"/>
    </source>
</evidence>
<feature type="active site" description="Glycyl thioester intermediate" evidence="14">
    <location>
        <position position="598"/>
    </location>
</feature>
<keyword evidence="6 14" id="KW-0964">Secreted</keyword>
<dbReference type="PANTHER" id="PTHR47114:SF2">
    <property type="entry name" value="OLIGODENDROCYTE-MYELIN GLYCOPROTEIN"/>
    <property type="match status" value="1"/>
</dbReference>
<protein>
    <recommendedName>
        <fullName evidence="5">RING-type E3 ubiquitin transferase</fullName>
        <ecNumber evidence="5">2.3.2.27</ecNumber>
    </recommendedName>
</protein>
<keyword evidence="9" id="KW-0677">Repeat</keyword>
<dbReference type="Gene3D" id="3.30.2440.10">
    <property type="entry name" value="Secreted effector protein SifA"/>
    <property type="match status" value="1"/>
</dbReference>
<evidence type="ECO:0000313" key="17">
    <source>
        <dbReference type="Proteomes" id="UP000255443"/>
    </source>
</evidence>
<dbReference type="PANTHER" id="PTHR47114">
    <property type="match status" value="1"/>
</dbReference>
<comment type="PTM">
    <text evidence="14">Ubiquitinated in the presence of host E1 ubiquitin-activating enzyme, E2 ubiquitin-conjugating enzyme and ubiquitin.</text>
</comment>
<dbReference type="AlphaFoldDB" id="A0A379SK41"/>
<dbReference type="SMART" id="SM00364">
    <property type="entry name" value="LRR_BAC"/>
    <property type="match status" value="10"/>
</dbReference>
<dbReference type="GO" id="GO:0061630">
    <property type="term" value="F:ubiquitin protein ligase activity"/>
    <property type="evidence" value="ECO:0007669"/>
    <property type="project" value="UniProtKB-EC"/>
</dbReference>
<dbReference type="Gene3D" id="3.80.10.10">
    <property type="entry name" value="Ribonuclease Inhibitor"/>
    <property type="match status" value="1"/>
</dbReference>
<dbReference type="GO" id="GO:0005576">
    <property type="term" value="C:extracellular region"/>
    <property type="evidence" value="ECO:0007669"/>
    <property type="project" value="UniProtKB-SubCell"/>
</dbReference>
<evidence type="ECO:0000313" key="16">
    <source>
        <dbReference type="EMBL" id="SUG28624.1"/>
    </source>
</evidence>